<proteinExistence type="predicted"/>
<dbReference type="AlphaFoldDB" id="A0A8S9N0M7"/>
<evidence type="ECO:0000313" key="1">
    <source>
        <dbReference type="EMBL" id="KAF3487099.1"/>
    </source>
</evidence>
<organism evidence="1 2">
    <name type="scientific">Brassica cretica</name>
    <name type="common">Mustard</name>
    <dbReference type="NCBI Taxonomy" id="69181"/>
    <lineage>
        <taxon>Eukaryota</taxon>
        <taxon>Viridiplantae</taxon>
        <taxon>Streptophyta</taxon>
        <taxon>Embryophyta</taxon>
        <taxon>Tracheophyta</taxon>
        <taxon>Spermatophyta</taxon>
        <taxon>Magnoliopsida</taxon>
        <taxon>eudicotyledons</taxon>
        <taxon>Gunneridae</taxon>
        <taxon>Pentapetalae</taxon>
        <taxon>rosids</taxon>
        <taxon>malvids</taxon>
        <taxon>Brassicales</taxon>
        <taxon>Brassicaceae</taxon>
        <taxon>Brassiceae</taxon>
        <taxon>Brassica</taxon>
    </lineage>
</organism>
<accession>A0A8S9N0M7</accession>
<sequence length="52" mass="5230">MSASDLARTSVMSLVPPVVLLSSARLSGGLRVSSQSRLAISLLVKACGSSAV</sequence>
<reference evidence="1" key="1">
    <citation type="submission" date="2019-12" db="EMBL/GenBank/DDBJ databases">
        <title>Genome sequencing and annotation of Brassica cretica.</title>
        <authorList>
            <person name="Studholme D.J."/>
            <person name="Sarris P."/>
        </authorList>
    </citation>
    <scope>NUCLEOTIDE SEQUENCE</scope>
    <source>
        <strain evidence="1">PFS-109/04</strain>
        <tissue evidence="1">Leaf</tissue>
    </source>
</reference>
<dbReference type="Proteomes" id="UP000712600">
    <property type="component" value="Unassembled WGS sequence"/>
</dbReference>
<name>A0A8S9N0M7_BRACR</name>
<comment type="caution">
    <text evidence="1">The sequence shown here is derived from an EMBL/GenBank/DDBJ whole genome shotgun (WGS) entry which is preliminary data.</text>
</comment>
<dbReference type="EMBL" id="QGKX02002183">
    <property type="protein sequence ID" value="KAF3487099.1"/>
    <property type="molecule type" value="Genomic_DNA"/>
</dbReference>
<gene>
    <name evidence="1" type="ORF">F2Q69_00055258</name>
</gene>
<protein>
    <submittedName>
        <fullName evidence="1">Uncharacterized protein</fullName>
    </submittedName>
</protein>
<evidence type="ECO:0000313" key="2">
    <source>
        <dbReference type="Proteomes" id="UP000712600"/>
    </source>
</evidence>